<evidence type="ECO:0000313" key="5">
    <source>
        <dbReference type="EMBL" id="RRA99157.1"/>
    </source>
</evidence>
<dbReference type="AlphaFoldDB" id="A0A3P1BDE8"/>
<proteinExistence type="inferred from homology"/>
<comment type="caution">
    <text evidence="5">The sequence shown here is derived from an EMBL/GenBank/DDBJ whole genome shotgun (WGS) entry which is preliminary data.</text>
</comment>
<comment type="similarity">
    <text evidence="1">Belongs to the 'GDXG' lipolytic enzyme family.</text>
</comment>
<dbReference type="Proteomes" id="UP000271925">
    <property type="component" value="Unassembled WGS sequence"/>
</dbReference>
<feature type="signal peptide" evidence="3">
    <location>
        <begin position="1"/>
        <end position="21"/>
    </location>
</feature>
<name>A0A3P1BDE8_9BACT</name>
<feature type="chain" id="PRO_5018204232" evidence="3">
    <location>
        <begin position="22"/>
        <end position="292"/>
    </location>
</feature>
<reference evidence="5 6" key="1">
    <citation type="submission" date="2018-11" db="EMBL/GenBank/DDBJ databases">
        <authorList>
            <person name="Zhou Z."/>
            <person name="Wang G."/>
        </authorList>
    </citation>
    <scope>NUCLEOTIDE SEQUENCE [LARGE SCALE GENOMIC DNA]</scope>
    <source>
        <strain evidence="5 6">KCTC52004</strain>
    </source>
</reference>
<dbReference type="PANTHER" id="PTHR48081:SF30">
    <property type="entry name" value="ACETYL-HYDROLASE LIPR-RELATED"/>
    <property type="match status" value="1"/>
</dbReference>
<protein>
    <submittedName>
        <fullName evidence="5">Alpha/beta hydrolase</fullName>
    </submittedName>
</protein>
<dbReference type="SUPFAM" id="SSF53474">
    <property type="entry name" value="alpha/beta-Hydrolases"/>
    <property type="match status" value="1"/>
</dbReference>
<evidence type="ECO:0000259" key="4">
    <source>
        <dbReference type="Pfam" id="PF20434"/>
    </source>
</evidence>
<dbReference type="EMBL" id="RQJO01000015">
    <property type="protein sequence ID" value="RRA99157.1"/>
    <property type="molecule type" value="Genomic_DNA"/>
</dbReference>
<keyword evidence="3" id="KW-0732">Signal</keyword>
<dbReference type="InterPro" id="IPR049492">
    <property type="entry name" value="BD-FAE-like_dom"/>
</dbReference>
<keyword evidence="2 5" id="KW-0378">Hydrolase</keyword>
<sequence length="292" mass="32815">MKTYFATVVIALLLSTIFCHGQSVNDSVVYVRKIYKTVDTVQLTAHIFYKPSTIVKKGNTALAFFHGGGWAFGDPNEFFNASKRYAKLGLVAISFQYRLVTDTGNNPEKTITPVECVIDVRSAMRWLREHASDFGVDPNKIVAGGQSVGGQLVLCTAMIDTPNDPQDNLKISPVPNAIISWSGTVNTLEPWCDRLLGNKRAQIWHISPAHNLKRGLPPVIAFHGTKDTMVDLWTVSFFADDMRALGNHFEIHKYEGRQHYLGDPDPFYARLFDEGILKETDDFLRRFGFMKP</sequence>
<dbReference type="RefSeq" id="WP_124879071.1">
    <property type="nucleotide sequence ID" value="NZ_RQJO01000015.1"/>
</dbReference>
<dbReference type="OrthoDB" id="9777975at2"/>
<dbReference type="InterPro" id="IPR050300">
    <property type="entry name" value="GDXG_lipolytic_enzyme"/>
</dbReference>
<evidence type="ECO:0000256" key="2">
    <source>
        <dbReference type="ARBA" id="ARBA00022801"/>
    </source>
</evidence>
<dbReference type="InterPro" id="IPR029058">
    <property type="entry name" value="AB_hydrolase_fold"/>
</dbReference>
<feature type="domain" description="BD-FAE-like" evidence="4">
    <location>
        <begin position="56"/>
        <end position="232"/>
    </location>
</feature>
<evidence type="ECO:0000256" key="1">
    <source>
        <dbReference type="ARBA" id="ARBA00010515"/>
    </source>
</evidence>
<organism evidence="5 6">
    <name type="scientific">Larkinella rosea</name>
    <dbReference type="NCBI Taxonomy" id="2025312"/>
    <lineage>
        <taxon>Bacteria</taxon>
        <taxon>Pseudomonadati</taxon>
        <taxon>Bacteroidota</taxon>
        <taxon>Cytophagia</taxon>
        <taxon>Cytophagales</taxon>
        <taxon>Spirosomataceae</taxon>
        <taxon>Larkinella</taxon>
    </lineage>
</organism>
<accession>A0A3P1BDE8</accession>
<keyword evidence="6" id="KW-1185">Reference proteome</keyword>
<dbReference type="GO" id="GO:0004806">
    <property type="term" value="F:triacylglycerol lipase activity"/>
    <property type="evidence" value="ECO:0007669"/>
    <property type="project" value="TreeGrafter"/>
</dbReference>
<dbReference type="Gene3D" id="3.40.50.1820">
    <property type="entry name" value="alpha/beta hydrolase"/>
    <property type="match status" value="1"/>
</dbReference>
<dbReference type="PANTHER" id="PTHR48081">
    <property type="entry name" value="AB HYDROLASE SUPERFAMILY PROTEIN C4A8.06C"/>
    <property type="match status" value="1"/>
</dbReference>
<evidence type="ECO:0000256" key="3">
    <source>
        <dbReference type="SAM" id="SignalP"/>
    </source>
</evidence>
<dbReference type="Pfam" id="PF20434">
    <property type="entry name" value="BD-FAE"/>
    <property type="match status" value="1"/>
</dbReference>
<gene>
    <name evidence="5" type="ORF">EHT25_29770</name>
</gene>
<evidence type="ECO:0000313" key="6">
    <source>
        <dbReference type="Proteomes" id="UP000271925"/>
    </source>
</evidence>